<sequence>MLSLEAGSCHRARALGTPIRLGGDGPQSEASFNRAFKRWEGIAPGAYRRERRAAPTAPTCAA</sequence>
<dbReference type="SUPFAM" id="SSF46689">
    <property type="entry name" value="Homeodomain-like"/>
    <property type="match status" value="1"/>
</dbReference>
<dbReference type="AlphaFoldDB" id="A0A1H7V1Y2"/>
<reference evidence="5" key="1">
    <citation type="submission" date="2016-10" db="EMBL/GenBank/DDBJ databases">
        <authorList>
            <person name="Varghese N."/>
            <person name="Submissions S."/>
        </authorList>
    </citation>
    <scope>NUCLEOTIDE SEQUENCE [LARGE SCALE GENOMIC DNA]</scope>
    <source>
        <strain evidence="5">DSM 17044</strain>
    </source>
</reference>
<proteinExistence type="predicted"/>
<name>A0A1H7V1Y2_STIAU</name>
<keyword evidence="1" id="KW-0805">Transcription regulation</keyword>
<evidence type="ECO:0000259" key="3">
    <source>
        <dbReference type="PROSITE" id="PS01124"/>
    </source>
</evidence>
<accession>A0A1H7V1Y2</accession>
<evidence type="ECO:0000313" key="4">
    <source>
        <dbReference type="EMBL" id="SEM03049.1"/>
    </source>
</evidence>
<feature type="domain" description="HTH araC/xylS-type" evidence="3">
    <location>
        <begin position="25"/>
        <end position="50"/>
    </location>
</feature>
<dbReference type="GO" id="GO:0043565">
    <property type="term" value="F:sequence-specific DNA binding"/>
    <property type="evidence" value="ECO:0007669"/>
    <property type="project" value="InterPro"/>
</dbReference>
<dbReference type="EMBL" id="FOAP01000010">
    <property type="protein sequence ID" value="SEM03049.1"/>
    <property type="molecule type" value="Genomic_DNA"/>
</dbReference>
<dbReference type="Proteomes" id="UP000182719">
    <property type="component" value="Unassembled WGS sequence"/>
</dbReference>
<organism evidence="4 5">
    <name type="scientific">Stigmatella aurantiaca</name>
    <dbReference type="NCBI Taxonomy" id="41"/>
    <lineage>
        <taxon>Bacteria</taxon>
        <taxon>Pseudomonadati</taxon>
        <taxon>Myxococcota</taxon>
        <taxon>Myxococcia</taxon>
        <taxon>Myxococcales</taxon>
        <taxon>Cystobacterineae</taxon>
        <taxon>Archangiaceae</taxon>
        <taxon>Stigmatella</taxon>
    </lineage>
</organism>
<protein>
    <recommendedName>
        <fullName evidence="3">HTH araC/xylS-type domain-containing protein</fullName>
    </recommendedName>
</protein>
<evidence type="ECO:0000313" key="5">
    <source>
        <dbReference type="Proteomes" id="UP000182719"/>
    </source>
</evidence>
<gene>
    <name evidence="4" type="ORF">SAMN05444354_110299</name>
</gene>
<dbReference type="InterPro" id="IPR018060">
    <property type="entry name" value="HTH_AraC"/>
</dbReference>
<evidence type="ECO:0000256" key="2">
    <source>
        <dbReference type="ARBA" id="ARBA00023163"/>
    </source>
</evidence>
<dbReference type="InterPro" id="IPR009057">
    <property type="entry name" value="Homeodomain-like_sf"/>
</dbReference>
<dbReference type="GO" id="GO:0003700">
    <property type="term" value="F:DNA-binding transcription factor activity"/>
    <property type="evidence" value="ECO:0007669"/>
    <property type="project" value="InterPro"/>
</dbReference>
<dbReference type="RefSeq" id="WP_075008246.1">
    <property type="nucleotide sequence ID" value="NZ_FOAP01000010.1"/>
</dbReference>
<keyword evidence="2" id="KW-0804">Transcription</keyword>
<evidence type="ECO:0000256" key="1">
    <source>
        <dbReference type="ARBA" id="ARBA00023015"/>
    </source>
</evidence>
<keyword evidence="5" id="KW-1185">Reference proteome</keyword>
<dbReference type="Gene3D" id="1.10.10.60">
    <property type="entry name" value="Homeodomain-like"/>
    <property type="match status" value="1"/>
</dbReference>
<dbReference type="PROSITE" id="PS01124">
    <property type="entry name" value="HTH_ARAC_FAMILY_2"/>
    <property type="match status" value="1"/>
</dbReference>